<accession>A0A3B0QZ38</accession>
<dbReference type="GO" id="GO:0046872">
    <property type="term" value="F:metal ion binding"/>
    <property type="evidence" value="ECO:0007669"/>
    <property type="project" value="UniProtKB-KW"/>
</dbReference>
<dbReference type="InterPro" id="IPR004659">
    <property type="entry name" value="RNase_E/G"/>
</dbReference>
<sequence length="347" mass="37560">MTDLILVDEAVGETRACLFDADGLPVELAIERWSERASRLPEGSQVEGRVVRVDAGLNAAFVELPKGEDGFLPFGKKGRPKPVHEGAKISVQVTREALAEKGPNLLYLQAGASDAKPLSLVERMYAPTDVDIAPARRDGRKRIDAAIEQALAKLVRIEGGGNICIEQTRALLAIDVDTGSSPITGGKFNYKAAHSAFRQLRLRSLGGIVVIDFAPMRTKNERNALGAALDALAKNDPARMDLLPLSRFGTLELLRRRTARSPSEIILGRNGKKTTETVALEALRGLENEAAAQGGAKLEIQAGLVLAEWLQADNIGWQTAMNDKIGPRFNICPVDAFGRQQWEVVAQ</sequence>
<keyword evidence="2" id="KW-1003">Cell membrane</keyword>
<dbReference type="GO" id="GO:0016787">
    <property type="term" value="F:hydrolase activity"/>
    <property type="evidence" value="ECO:0007669"/>
    <property type="project" value="UniProtKB-KW"/>
</dbReference>
<dbReference type="InterPro" id="IPR003029">
    <property type="entry name" value="S1_domain"/>
</dbReference>
<evidence type="ECO:0000256" key="5">
    <source>
        <dbReference type="ARBA" id="ARBA00022723"/>
    </source>
</evidence>
<keyword evidence="6" id="KW-0255">Endonuclease</keyword>
<keyword evidence="10" id="KW-0472">Membrane</keyword>
<keyword evidence="7 12" id="KW-0378">Hydrolase</keyword>
<evidence type="ECO:0000256" key="8">
    <source>
        <dbReference type="ARBA" id="ARBA00022842"/>
    </source>
</evidence>
<dbReference type="Gene3D" id="2.40.50.140">
    <property type="entry name" value="Nucleic acid-binding proteins"/>
    <property type="match status" value="1"/>
</dbReference>
<dbReference type="EMBL" id="UOEE01000002">
    <property type="protein sequence ID" value="VAV86560.1"/>
    <property type="molecule type" value="Genomic_DNA"/>
</dbReference>
<evidence type="ECO:0000256" key="9">
    <source>
        <dbReference type="ARBA" id="ARBA00022884"/>
    </source>
</evidence>
<dbReference type="PANTHER" id="PTHR30001:SF1">
    <property type="entry name" value="RIBONUCLEASE E_G-LIKE PROTEIN, CHLOROPLASTIC"/>
    <property type="match status" value="1"/>
</dbReference>
<dbReference type="GO" id="GO:0006364">
    <property type="term" value="P:rRNA processing"/>
    <property type="evidence" value="ECO:0007669"/>
    <property type="project" value="TreeGrafter"/>
</dbReference>
<evidence type="ECO:0000313" key="12">
    <source>
        <dbReference type="EMBL" id="VAV86560.1"/>
    </source>
</evidence>
<keyword evidence="3" id="KW-0997">Cell inner membrane</keyword>
<dbReference type="SUPFAM" id="SSF50249">
    <property type="entry name" value="Nucleic acid-binding proteins"/>
    <property type="match status" value="1"/>
</dbReference>
<organism evidence="12">
    <name type="scientific">hydrothermal vent metagenome</name>
    <dbReference type="NCBI Taxonomy" id="652676"/>
    <lineage>
        <taxon>unclassified sequences</taxon>
        <taxon>metagenomes</taxon>
        <taxon>ecological metagenomes</taxon>
    </lineage>
</organism>
<comment type="cofactor">
    <cofactor evidence="1">
        <name>Mg(2+)</name>
        <dbReference type="ChEBI" id="CHEBI:18420"/>
    </cofactor>
</comment>
<reference evidence="12" key="1">
    <citation type="submission" date="2018-06" db="EMBL/GenBank/DDBJ databases">
        <authorList>
            <person name="Zhirakovskaya E."/>
        </authorList>
    </citation>
    <scope>NUCLEOTIDE SEQUENCE</scope>
</reference>
<evidence type="ECO:0000256" key="2">
    <source>
        <dbReference type="ARBA" id="ARBA00022475"/>
    </source>
</evidence>
<name>A0A3B0QZ38_9ZZZZ</name>
<dbReference type="CDD" id="cd04453">
    <property type="entry name" value="S1_RNase_E"/>
    <property type="match status" value="1"/>
</dbReference>
<proteinExistence type="predicted"/>
<evidence type="ECO:0000256" key="7">
    <source>
        <dbReference type="ARBA" id="ARBA00022801"/>
    </source>
</evidence>
<dbReference type="EC" id="3.1.4.-" evidence="12"/>
<evidence type="ECO:0000256" key="1">
    <source>
        <dbReference type="ARBA" id="ARBA00001946"/>
    </source>
</evidence>
<gene>
    <name evidence="12" type="ORF">MNBD_ALPHA06-316</name>
</gene>
<dbReference type="InterPro" id="IPR012340">
    <property type="entry name" value="NA-bd_OB-fold"/>
</dbReference>
<evidence type="ECO:0000256" key="4">
    <source>
        <dbReference type="ARBA" id="ARBA00022722"/>
    </source>
</evidence>
<keyword evidence="5" id="KW-0479">Metal-binding</keyword>
<evidence type="ECO:0000256" key="6">
    <source>
        <dbReference type="ARBA" id="ARBA00022759"/>
    </source>
</evidence>
<dbReference type="GO" id="GO:0004519">
    <property type="term" value="F:endonuclease activity"/>
    <property type="evidence" value="ECO:0007669"/>
    <property type="project" value="UniProtKB-KW"/>
</dbReference>
<keyword evidence="4" id="KW-0540">Nuclease</keyword>
<dbReference type="SMART" id="SM00316">
    <property type="entry name" value="S1"/>
    <property type="match status" value="1"/>
</dbReference>
<dbReference type="PROSITE" id="PS50126">
    <property type="entry name" value="S1"/>
    <property type="match status" value="1"/>
</dbReference>
<evidence type="ECO:0000256" key="10">
    <source>
        <dbReference type="ARBA" id="ARBA00023136"/>
    </source>
</evidence>
<dbReference type="AlphaFoldDB" id="A0A3B0QZ38"/>
<keyword evidence="9" id="KW-0694">RNA-binding</keyword>
<keyword evidence="8" id="KW-0460">Magnesium</keyword>
<evidence type="ECO:0000259" key="11">
    <source>
        <dbReference type="PROSITE" id="PS50126"/>
    </source>
</evidence>
<feature type="domain" description="S1 motif" evidence="11">
    <location>
        <begin position="43"/>
        <end position="73"/>
    </location>
</feature>
<dbReference type="GO" id="GO:0004540">
    <property type="term" value="F:RNA nuclease activity"/>
    <property type="evidence" value="ECO:0007669"/>
    <property type="project" value="InterPro"/>
</dbReference>
<dbReference type="InterPro" id="IPR019307">
    <property type="entry name" value="RNA-bd_AU-1/RNase_E/G"/>
</dbReference>
<protein>
    <submittedName>
        <fullName evidence="12">Cytoplasmic axial filament protein CafA and Ribonuclease G</fullName>
        <ecNumber evidence="12">3.1.4.-</ecNumber>
    </submittedName>
</protein>
<dbReference type="Pfam" id="PF10150">
    <property type="entry name" value="RNase_E_G"/>
    <property type="match status" value="1"/>
</dbReference>
<dbReference type="GO" id="GO:0005737">
    <property type="term" value="C:cytoplasm"/>
    <property type="evidence" value="ECO:0007669"/>
    <property type="project" value="TreeGrafter"/>
</dbReference>
<evidence type="ECO:0000256" key="3">
    <source>
        <dbReference type="ARBA" id="ARBA00022519"/>
    </source>
</evidence>
<dbReference type="PANTHER" id="PTHR30001">
    <property type="entry name" value="RIBONUCLEASE"/>
    <property type="match status" value="1"/>
</dbReference>
<dbReference type="GO" id="GO:0003723">
    <property type="term" value="F:RNA binding"/>
    <property type="evidence" value="ECO:0007669"/>
    <property type="project" value="UniProtKB-KW"/>
</dbReference>